<sequence>MKNIELRKVPCGESFTVFGEEYVALDRVDGGTLAIRKEIWKKAVFDRNGKSNLTQADMRDTLAEYTELLKSRGMKDSDCLVQHIDLKATDGTRVYGYLDCTVALLTLEQYGKYKEIIPKADDWWWLATPVWTRWLRSPSTDYTNYVWLVYSNGDYNHGSASYSCGVRPVLNFSSCLLVSWQDDEAREDTPAADVAPVQHGRWEECDYVDPCIHGFGTIRHANAGLKCTNCVNVFKKELLWKDNYCPNCGARMDGDGNG</sequence>
<dbReference type="EMBL" id="JACOPP010000050">
    <property type="protein sequence ID" value="MBC5735261.1"/>
    <property type="molecule type" value="Genomic_DNA"/>
</dbReference>
<reference evidence="1" key="1">
    <citation type="submission" date="2020-08" db="EMBL/GenBank/DDBJ databases">
        <title>Genome public.</title>
        <authorList>
            <person name="Liu C."/>
            <person name="Sun Q."/>
        </authorList>
    </citation>
    <scope>NUCLEOTIDE SEQUENCE</scope>
    <source>
        <strain evidence="1">NSJ-51</strain>
    </source>
</reference>
<name>A0A8J6MAQ8_9FIRM</name>
<organism evidence="1 2">
    <name type="scientific">Lawsonibacter hominis</name>
    <dbReference type="NCBI Taxonomy" id="2763053"/>
    <lineage>
        <taxon>Bacteria</taxon>
        <taxon>Bacillati</taxon>
        <taxon>Bacillota</taxon>
        <taxon>Clostridia</taxon>
        <taxon>Eubacteriales</taxon>
        <taxon>Oscillospiraceae</taxon>
        <taxon>Lawsonibacter</taxon>
    </lineage>
</organism>
<dbReference type="RefSeq" id="WP_186909025.1">
    <property type="nucleotide sequence ID" value="NZ_JACOPP010000050.1"/>
</dbReference>
<proteinExistence type="predicted"/>
<dbReference type="AlphaFoldDB" id="A0A8J6MAQ8"/>
<evidence type="ECO:0000313" key="2">
    <source>
        <dbReference type="Proteomes" id="UP000661435"/>
    </source>
</evidence>
<evidence type="ECO:0000313" key="1">
    <source>
        <dbReference type="EMBL" id="MBC5735261.1"/>
    </source>
</evidence>
<accession>A0A8J6MAQ8</accession>
<protein>
    <submittedName>
        <fullName evidence="1">Uncharacterized protein</fullName>
    </submittedName>
</protein>
<keyword evidence="2" id="KW-1185">Reference proteome</keyword>
<comment type="caution">
    <text evidence="1">The sequence shown here is derived from an EMBL/GenBank/DDBJ whole genome shotgun (WGS) entry which is preliminary data.</text>
</comment>
<dbReference type="Proteomes" id="UP000661435">
    <property type="component" value="Unassembled WGS sequence"/>
</dbReference>
<gene>
    <name evidence="1" type="ORF">H8S57_16310</name>
</gene>